<reference evidence="2 3" key="1">
    <citation type="submission" date="2014-04" db="EMBL/GenBank/DDBJ databases">
        <title>Evolutionary Origins and Diversification of the Mycorrhizal Mutualists.</title>
        <authorList>
            <consortium name="DOE Joint Genome Institute"/>
            <consortium name="Mycorrhizal Genomics Consortium"/>
            <person name="Kohler A."/>
            <person name="Kuo A."/>
            <person name="Nagy L.G."/>
            <person name="Floudas D."/>
            <person name="Copeland A."/>
            <person name="Barry K.W."/>
            <person name="Cichocki N."/>
            <person name="Veneault-Fourrey C."/>
            <person name="LaButti K."/>
            <person name="Lindquist E.A."/>
            <person name="Lipzen A."/>
            <person name="Lundell T."/>
            <person name="Morin E."/>
            <person name="Murat C."/>
            <person name="Riley R."/>
            <person name="Ohm R."/>
            <person name="Sun H."/>
            <person name="Tunlid A."/>
            <person name="Henrissat B."/>
            <person name="Grigoriev I.V."/>
            <person name="Hibbett D.S."/>
            <person name="Martin F."/>
        </authorList>
    </citation>
    <scope>NUCLEOTIDE SEQUENCE [LARGE SCALE GENOMIC DNA]</scope>
    <source>
        <strain evidence="2 3">Koide BX008</strain>
    </source>
</reference>
<evidence type="ECO:0000313" key="3">
    <source>
        <dbReference type="Proteomes" id="UP000054549"/>
    </source>
</evidence>
<proteinExistence type="predicted"/>
<dbReference type="EMBL" id="KN818232">
    <property type="protein sequence ID" value="KIL67438.1"/>
    <property type="molecule type" value="Genomic_DNA"/>
</dbReference>
<dbReference type="InParanoid" id="A0A0C2XF12"/>
<evidence type="ECO:0000256" key="1">
    <source>
        <dbReference type="SAM" id="MobiDB-lite"/>
    </source>
</evidence>
<dbReference type="HOGENOM" id="CLU_1730948_0_0_1"/>
<accession>A0A0C2XF12</accession>
<feature type="compositionally biased region" description="Acidic residues" evidence="1">
    <location>
        <begin position="104"/>
        <end position="119"/>
    </location>
</feature>
<protein>
    <submittedName>
        <fullName evidence="2">Uncharacterized protein</fullName>
    </submittedName>
</protein>
<evidence type="ECO:0000313" key="2">
    <source>
        <dbReference type="EMBL" id="KIL67438.1"/>
    </source>
</evidence>
<keyword evidence="3" id="KW-1185">Reference proteome</keyword>
<feature type="region of interest" description="Disordered" evidence="1">
    <location>
        <begin position="104"/>
        <end position="151"/>
    </location>
</feature>
<organism evidence="2 3">
    <name type="scientific">Amanita muscaria (strain Koide BX008)</name>
    <dbReference type="NCBI Taxonomy" id="946122"/>
    <lineage>
        <taxon>Eukaryota</taxon>
        <taxon>Fungi</taxon>
        <taxon>Dikarya</taxon>
        <taxon>Basidiomycota</taxon>
        <taxon>Agaricomycotina</taxon>
        <taxon>Agaricomycetes</taxon>
        <taxon>Agaricomycetidae</taxon>
        <taxon>Agaricales</taxon>
        <taxon>Pluteineae</taxon>
        <taxon>Amanitaceae</taxon>
        <taxon>Amanita</taxon>
    </lineage>
</organism>
<gene>
    <name evidence="2" type="ORF">M378DRAFT_9639</name>
</gene>
<dbReference type="AlphaFoldDB" id="A0A0C2XF12"/>
<feature type="compositionally biased region" description="Basic and acidic residues" evidence="1">
    <location>
        <begin position="135"/>
        <end position="151"/>
    </location>
</feature>
<sequence length="151" mass="16961">MSLCHRSGPGVLAIPTATIPCDSLGIPSYFPVDSLESLLFPVDSWSTTGIPQGFLEERVGECKDLKKLGIGRRIATKRNEIKDKAREPVQMEYHSKGETIIGAEEDQEEMEIAEEEETLEDPKGEEVEENPSELSQEKIQKKQKLTMERKT</sequence>
<name>A0A0C2XF12_AMAMK</name>
<dbReference type="Proteomes" id="UP000054549">
    <property type="component" value="Unassembled WGS sequence"/>
</dbReference>